<reference evidence="3" key="1">
    <citation type="submission" date="2019-11" db="EMBL/GenBank/DDBJ databases">
        <title>Isolation and characterization of two novel species in the genus Thiomicrorhabdus.</title>
        <authorList>
            <person name="Mochizuki J."/>
            <person name="Kojima H."/>
            <person name="Fukui M."/>
        </authorList>
    </citation>
    <scope>NUCLEOTIDE SEQUENCE [LARGE SCALE GENOMIC DNA]</scope>
    <source>
        <strain evidence="3">AkT22</strain>
    </source>
</reference>
<sequence length="239" mass="26452">MDKSFLTNLIAFFILAAGLILENSLLIWVGLFALSGALTNALAIHMLFEKVPGLVGSGVIPARFEAFKAAIKHLMMSQFFTQENIDRFMSNSNTAMPTLQLAPVIEKVNLEPAFDKLVEVIMQSSFGSMLSMFGGACALTPLKEPFVINLKESLIEMTEKAEFHELLKQEVDQPSVMSSIQSKVANIIDARLEELTPQVVKEMVQNMIHEHLGWLVVWGGVFGGLIGALSVLIPYFWSY</sequence>
<name>A0A6F8PMZ4_9GAMM</name>
<dbReference type="PANTHER" id="PTHR38568">
    <property type="entry name" value="DUF445 DOMAIN-CONTAINING PROTEIN-RELATED"/>
    <property type="match status" value="1"/>
</dbReference>
<dbReference type="RefSeq" id="WP_173291272.1">
    <property type="nucleotide sequence ID" value="NZ_AP021888.1"/>
</dbReference>
<dbReference type="Proteomes" id="UP000501466">
    <property type="component" value="Chromosome"/>
</dbReference>
<dbReference type="PANTHER" id="PTHR38568:SF1">
    <property type="entry name" value="DUF445 DOMAIN-CONTAINING PROTEIN"/>
    <property type="match status" value="1"/>
</dbReference>
<protein>
    <recommendedName>
        <fullName evidence="4">DUF445 domain-containing protein</fullName>
    </recommendedName>
</protein>
<dbReference type="EMBL" id="AP021888">
    <property type="protein sequence ID" value="BBP43479.1"/>
    <property type="molecule type" value="Genomic_DNA"/>
</dbReference>
<keyword evidence="3" id="KW-1185">Reference proteome</keyword>
<evidence type="ECO:0000313" key="3">
    <source>
        <dbReference type="Proteomes" id="UP000501466"/>
    </source>
</evidence>
<keyword evidence="1" id="KW-0812">Transmembrane</keyword>
<evidence type="ECO:0000256" key="1">
    <source>
        <dbReference type="SAM" id="Phobius"/>
    </source>
</evidence>
<feature type="transmembrane region" description="Helical" evidence="1">
    <location>
        <begin position="212"/>
        <end position="237"/>
    </location>
</feature>
<keyword evidence="1" id="KW-0472">Membrane</keyword>
<organism evidence="2 3">
    <name type="scientific">Thiosulfativibrio zosterae</name>
    <dbReference type="NCBI Taxonomy" id="2675053"/>
    <lineage>
        <taxon>Bacteria</taxon>
        <taxon>Pseudomonadati</taxon>
        <taxon>Pseudomonadota</taxon>
        <taxon>Gammaproteobacteria</taxon>
        <taxon>Thiotrichales</taxon>
        <taxon>Piscirickettsiaceae</taxon>
        <taxon>Thiosulfativibrio</taxon>
    </lineage>
</organism>
<evidence type="ECO:0000313" key="2">
    <source>
        <dbReference type="EMBL" id="BBP43479.1"/>
    </source>
</evidence>
<gene>
    <name evidence="2" type="ORF">THMIRHAT_12250</name>
</gene>
<dbReference type="KEGG" id="tzo:THMIRHAT_12250"/>
<accession>A0A6F8PMZ4</accession>
<feature type="transmembrane region" description="Helical" evidence="1">
    <location>
        <begin position="5"/>
        <end position="21"/>
    </location>
</feature>
<dbReference type="AlphaFoldDB" id="A0A6F8PMZ4"/>
<keyword evidence="1" id="KW-1133">Transmembrane helix</keyword>
<evidence type="ECO:0008006" key="4">
    <source>
        <dbReference type="Google" id="ProtNLM"/>
    </source>
</evidence>
<proteinExistence type="predicted"/>